<evidence type="ECO:0000256" key="2">
    <source>
        <dbReference type="SAM" id="SignalP"/>
    </source>
</evidence>
<comment type="caution">
    <text evidence="3">The sequence shown here is derived from an EMBL/GenBank/DDBJ whole genome shotgun (WGS) entry which is preliminary data.</text>
</comment>
<sequence length="218" mass="24813">MIAGKIAMYRGALAACLLLPVASAANSELYRYTNAEGNVVIDHRVPPEYVSAGYEVLNERGVVMRVVPRELTEEELANRSAQERLEAEALEEQKRLREWDESLLLRYSSIEDIEAARERELRDLQIRVSILKSNKRSLRQQVETYQAQAADQERLGRSVDAAHLTAIADLQGEIESTDRSIADREEEIDAVRASFQKDIDRFEQLLEVVELRRSLASQ</sequence>
<feature type="coiled-coil region" evidence="1">
    <location>
        <begin position="71"/>
        <end position="187"/>
    </location>
</feature>
<evidence type="ECO:0008006" key="5">
    <source>
        <dbReference type="Google" id="ProtNLM"/>
    </source>
</evidence>
<dbReference type="Proteomes" id="UP000644693">
    <property type="component" value="Unassembled WGS sequence"/>
</dbReference>
<organism evidence="3 4">
    <name type="scientific">Parahalioglobus pacificus</name>
    <dbReference type="NCBI Taxonomy" id="930806"/>
    <lineage>
        <taxon>Bacteria</taxon>
        <taxon>Pseudomonadati</taxon>
        <taxon>Pseudomonadota</taxon>
        <taxon>Gammaproteobacteria</taxon>
        <taxon>Cellvibrionales</taxon>
        <taxon>Halieaceae</taxon>
        <taxon>Parahalioglobus</taxon>
    </lineage>
</organism>
<reference evidence="3" key="2">
    <citation type="submission" date="2020-09" db="EMBL/GenBank/DDBJ databases">
        <authorList>
            <person name="Sun Q."/>
            <person name="Kim S."/>
        </authorList>
    </citation>
    <scope>NUCLEOTIDE SEQUENCE</scope>
    <source>
        <strain evidence="3">KCTC 23430</strain>
    </source>
</reference>
<feature type="signal peptide" evidence="2">
    <location>
        <begin position="1"/>
        <end position="24"/>
    </location>
</feature>
<proteinExistence type="predicted"/>
<evidence type="ECO:0000256" key="1">
    <source>
        <dbReference type="SAM" id="Coils"/>
    </source>
</evidence>
<gene>
    <name evidence="3" type="ORF">GCM10007053_21460</name>
</gene>
<dbReference type="AlphaFoldDB" id="A0A918XJR3"/>
<name>A0A918XJR3_9GAMM</name>
<reference evidence="3" key="1">
    <citation type="journal article" date="2014" name="Int. J. Syst. Evol. Microbiol.">
        <title>Complete genome sequence of Corynebacterium casei LMG S-19264T (=DSM 44701T), isolated from a smear-ripened cheese.</title>
        <authorList>
            <consortium name="US DOE Joint Genome Institute (JGI-PGF)"/>
            <person name="Walter F."/>
            <person name="Albersmeier A."/>
            <person name="Kalinowski J."/>
            <person name="Ruckert C."/>
        </authorList>
    </citation>
    <scope>NUCLEOTIDE SEQUENCE</scope>
    <source>
        <strain evidence="3">KCTC 23430</strain>
    </source>
</reference>
<dbReference type="EMBL" id="BMYM01000002">
    <property type="protein sequence ID" value="GHD35035.1"/>
    <property type="molecule type" value="Genomic_DNA"/>
</dbReference>
<protein>
    <recommendedName>
        <fullName evidence="5">DUF4124 domain-containing protein</fullName>
    </recommendedName>
</protein>
<keyword evidence="4" id="KW-1185">Reference proteome</keyword>
<keyword evidence="1" id="KW-0175">Coiled coil</keyword>
<accession>A0A918XJR3</accession>
<evidence type="ECO:0000313" key="4">
    <source>
        <dbReference type="Proteomes" id="UP000644693"/>
    </source>
</evidence>
<feature type="chain" id="PRO_5037343660" description="DUF4124 domain-containing protein" evidence="2">
    <location>
        <begin position="25"/>
        <end position="218"/>
    </location>
</feature>
<keyword evidence="2" id="KW-0732">Signal</keyword>
<evidence type="ECO:0000313" key="3">
    <source>
        <dbReference type="EMBL" id="GHD35035.1"/>
    </source>
</evidence>